<dbReference type="RefSeq" id="WP_166858826.1">
    <property type="nucleotide sequence ID" value="NZ_CP063989.1"/>
</dbReference>
<keyword evidence="4 7" id="KW-1133">Transmembrane helix</keyword>
<keyword evidence="5 7" id="KW-0472">Membrane</keyword>
<dbReference type="GO" id="GO:0022857">
    <property type="term" value="F:transmembrane transporter activity"/>
    <property type="evidence" value="ECO:0007669"/>
    <property type="project" value="TreeGrafter"/>
</dbReference>
<evidence type="ECO:0000256" key="3">
    <source>
        <dbReference type="ARBA" id="ARBA00022692"/>
    </source>
</evidence>
<feature type="domain" description="ABC3 transporter permease C-terminal" evidence="9">
    <location>
        <begin position="698"/>
        <end position="813"/>
    </location>
</feature>
<protein>
    <submittedName>
        <fullName evidence="10">FtsX-like permease family protein</fullName>
    </submittedName>
</protein>
<dbReference type="InterPro" id="IPR050250">
    <property type="entry name" value="Macrolide_Exporter_MacB"/>
</dbReference>
<feature type="transmembrane region" description="Helical" evidence="7">
    <location>
        <begin position="350"/>
        <end position="369"/>
    </location>
</feature>
<gene>
    <name evidence="10" type="ORF">ID810_02565</name>
</gene>
<dbReference type="KEGG" id="arep:ID810_02565"/>
<evidence type="ECO:0000256" key="5">
    <source>
        <dbReference type="ARBA" id="ARBA00023136"/>
    </source>
</evidence>
<dbReference type="EMBL" id="CP063989">
    <property type="protein sequence ID" value="QPL05867.1"/>
    <property type="molecule type" value="Genomic_DNA"/>
</dbReference>
<reference evidence="10 11" key="1">
    <citation type="submission" date="2020-11" db="EMBL/GenBank/DDBJ databases">
        <title>Actinomyces sp. ZJ750.</title>
        <authorList>
            <person name="Zhou J."/>
        </authorList>
    </citation>
    <scope>NUCLEOTIDE SEQUENCE [LARGE SCALE GENOMIC DNA]</scope>
    <source>
        <strain evidence="10 11">ZJ750</strain>
    </source>
</reference>
<keyword evidence="2" id="KW-1003">Cell membrane</keyword>
<keyword evidence="11" id="KW-1185">Reference proteome</keyword>
<feature type="chain" id="PRO_5032856464" evidence="8">
    <location>
        <begin position="28"/>
        <end position="822"/>
    </location>
</feature>
<feature type="transmembrane region" description="Helical" evidence="7">
    <location>
        <begin position="422"/>
        <end position="451"/>
    </location>
</feature>
<evidence type="ECO:0000313" key="11">
    <source>
        <dbReference type="Proteomes" id="UP000594637"/>
    </source>
</evidence>
<feature type="domain" description="ABC3 transporter permease C-terminal" evidence="9">
    <location>
        <begin position="262"/>
        <end position="377"/>
    </location>
</feature>
<feature type="signal peptide" evidence="8">
    <location>
        <begin position="1"/>
        <end position="27"/>
    </location>
</feature>
<comment type="similarity">
    <text evidence="6">Belongs to the ABC-4 integral membrane protein family.</text>
</comment>
<feature type="transmembrane region" description="Helical" evidence="7">
    <location>
        <begin position="306"/>
        <end position="330"/>
    </location>
</feature>
<feature type="transmembrane region" description="Helical" evidence="7">
    <location>
        <begin position="396"/>
        <end position="416"/>
    </location>
</feature>
<dbReference type="Pfam" id="PF02687">
    <property type="entry name" value="FtsX"/>
    <property type="match status" value="2"/>
</dbReference>
<evidence type="ECO:0000256" key="1">
    <source>
        <dbReference type="ARBA" id="ARBA00004651"/>
    </source>
</evidence>
<evidence type="ECO:0000256" key="4">
    <source>
        <dbReference type="ARBA" id="ARBA00022989"/>
    </source>
</evidence>
<dbReference type="AlphaFoldDB" id="A0A7T0LLL2"/>
<keyword evidence="8" id="KW-0732">Signal</keyword>
<dbReference type="PANTHER" id="PTHR30572:SF4">
    <property type="entry name" value="ABC TRANSPORTER PERMEASE YTRF"/>
    <property type="match status" value="1"/>
</dbReference>
<feature type="transmembrane region" description="Helical" evidence="7">
    <location>
        <begin position="694"/>
        <end position="714"/>
    </location>
</feature>
<dbReference type="GO" id="GO:0005886">
    <property type="term" value="C:plasma membrane"/>
    <property type="evidence" value="ECO:0007669"/>
    <property type="project" value="UniProtKB-SubCell"/>
</dbReference>
<keyword evidence="3 7" id="KW-0812">Transmembrane</keyword>
<feature type="transmembrane region" description="Helical" evidence="7">
    <location>
        <begin position="747"/>
        <end position="773"/>
    </location>
</feature>
<evidence type="ECO:0000256" key="8">
    <source>
        <dbReference type="SAM" id="SignalP"/>
    </source>
</evidence>
<evidence type="ECO:0000256" key="2">
    <source>
        <dbReference type="ARBA" id="ARBA00022475"/>
    </source>
</evidence>
<feature type="transmembrane region" description="Helical" evidence="7">
    <location>
        <begin position="478"/>
        <end position="499"/>
    </location>
</feature>
<evidence type="ECO:0000256" key="7">
    <source>
        <dbReference type="SAM" id="Phobius"/>
    </source>
</evidence>
<proteinExistence type="inferred from homology"/>
<feature type="transmembrane region" description="Helical" evidence="7">
    <location>
        <begin position="258"/>
        <end position="280"/>
    </location>
</feature>
<name>A0A7T0LLL2_9ACTO</name>
<dbReference type="Proteomes" id="UP000594637">
    <property type="component" value="Chromosome"/>
</dbReference>
<evidence type="ECO:0000256" key="6">
    <source>
        <dbReference type="ARBA" id="ARBA00038076"/>
    </source>
</evidence>
<organism evidence="10 11">
    <name type="scientific">Actinomyces respiraculi</name>
    <dbReference type="NCBI Taxonomy" id="2744574"/>
    <lineage>
        <taxon>Bacteria</taxon>
        <taxon>Bacillati</taxon>
        <taxon>Actinomycetota</taxon>
        <taxon>Actinomycetes</taxon>
        <taxon>Actinomycetales</taxon>
        <taxon>Actinomycetaceae</taxon>
        <taxon>Actinomyces</taxon>
    </lineage>
</organism>
<evidence type="ECO:0000259" key="9">
    <source>
        <dbReference type="Pfam" id="PF02687"/>
    </source>
</evidence>
<feature type="transmembrane region" description="Helical" evidence="7">
    <location>
        <begin position="785"/>
        <end position="804"/>
    </location>
</feature>
<comment type="subcellular location">
    <subcellularLocation>
        <location evidence="1">Cell membrane</location>
        <topology evidence="1">Multi-pass membrane protein</topology>
    </subcellularLocation>
</comment>
<dbReference type="PANTHER" id="PTHR30572">
    <property type="entry name" value="MEMBRANE COMPONENT OF TRANSPORTER-RELATED"/>
    <property type="match status" value="1"/>
</dbReference>
<evidence type="ECO:0000313" key="10">
    <source>
        <dbReference type="EMBL" id="QPL05867.1"/>
    </source>
</evidence>
<accession>A0A7T0LLL2</accession>
<dbReference type="InterPro" id="IPR003838">
    <property type="entry name" value="ABC3_permease_C"/>
</dbReference>
<sequence length="822" mass="84528">MPAMLDLRRTAAALVAIAMSAALIAFAFVVSDSFTAQMRSNAELSVGSADVVVNAGRRADSGEGLNDTLVSRLAGLDGVESARGEHWDVIQLDLSVGDTAVVTRDVPTLGERTSLIAGRLPDAVNEVAISTLLAQMQGLSVGDTVRLKNDYYGDVHTSPIIVGIVSPGPDAGARDEGTQGTVYAVPEQLAAMGADTSYYNIYVTARAGANTGTVLDEVTKTVQATLPGAVVLSADEAIAQRAASSTVGATVITTTLNLLAPVCAVVAAIVIATTFTTLIARQTRTIGLLRCIGASRPQVMRSVLRTAALTGLIGSCLGAAVGVGVAAAVIRSGIISGLSTDQLTITPRGLVATILLGTLVTLIAVLRPARRASRVSPLIAVTGLTAAPQRRGRGRAWAAAGGGLLVVGGAAVLIFGASTQSFYVMVGGAVLIALGILLALPFLVGVLVSLVERIGSDSRYPTLHLAARNLSRNRGRSTATTATLFLCMLVGSAVLVAFFSVNDSYQRIRAENSPIDITIFGVEPDTDKEALTATVEAVDGVEGTTFVPGMYVDMTVDGRTQPIGVSFFSPADVSTVSRSTSGMEDLDDDVLVVNDHQGIADGARVTLTGPAGSVELTARHNNAWWTPAITPATAQRLNGGASTEAVMWVRTTGDGSSKTVEDAVSQAIRGQNLMAQGSSEDRDEFTALLQRTELTIGLVMVAALVICLSGMANTTDVSVVERTREIGLLRAIGSDRSGIRRLVVTEAVLLALIGGVLGIIAGALLGAVGSLAAMGNFGLRVSLPWFPLLGLLAITALIGIGASLRPAGRAAAVPPVIALAQE</sequence>